<dbReference type="EMBL" id="LTAN01000006">
    <property type="protein sequence ID" value="OBR07755.1"/>
    <property type="molecule type" value="Genomic_DNA"/>
</dbReference>
<name>A0A1B7Y6Z6_COLHI</name>
<dbReference type="KEGG" id="chig:CH63R_09276"/>
<accession>A0A1B7Y6Z6</accession>
<gene>
    <name evidence="2" type="ORF">CH63R_09276</name>
</gene>
<evidence type="ECO:0000313" key="2">
    <source>
        <dbReference type="EMBL" id="OBR07755.1"/>
    </source>
</evidence>
<feature type="compositionally biased region" description="Polar residues" evidence="1">
    <location>
        <begin position="70"/>
        <end position="79"/>
    </location>
</feature>
<dbReference type="AlphaFoldDB" id="A0A1B7Y6Z6"/>
<dbReference type="RefSeq" id="XP_018156273.1">
    <property type="nucleotide sequence ID" value="XM_018304250.1"/>
</dbReference>
<feature type="region of interest" description="Disordered" evidence="1">
    <location>
        <begin position="70"/>
        <end position="107"/>
    </location>
</feature>
<evidence type="ECO:0000256" key="1">
    <source>
        <dbReference type="SAM" id="MobiDB-lite"/>
    </source>
</evidence>
<dbReference type="Proteomes" id="UP000092177">
    <property type="component" value="Chromosome 6"/>
</dbReference>
<reference evidence="3" key="1">
    <citation type="journal article" date="2017" name="BMC Genomics">
        <title>Gapless genome assembly of Colletotrichum higginsianum reveals chromosome structure and association of transposable elements with secondary metabolite gene clusters.</title>
        <authorList>
            <person name="Dallery J.-F."/>
            <person name="Lapalu N."/>
            <person name="Zampounis A."/>
            <person name="Pigne S."/>
            <person name="Luyten I."/>
            <person name="Amselem J."/>
            <person name="Wittenberg A.H.J."/>
            <person name="Zhou S."/>
            <person name="de Queiroz M.V."/>
            <person name="Robin G.P."/>
            <person name="Auger A."/>
            <person name="Hainaut M."/>
            <person name="Henrissat B."/>
            <person name="Kim K.-T."/>
            <person name="Lee Y.-H."/>
            <person name="Lespinet O."/>
            <person name="Schwartz D.C."/>
            <person name="Thon M.R."/>
            <person name="O'Connell R.J."/>
        </authorList>
    </citation>
    <scope>NUCLEOTIDE SEQUENCE [LARGE SCALE GENOMIC DNA]</scope>
    <source>
        <strain evidence="3">IMI 349063</strain>
    </source>
</reference>
<evidence type="ECO:0000313" key="3">
    <source>
        <dbReference type="Proteomes" id="UP000092177"/>
    </source>
</evidence>
<dbReference type="GeneID" id="28868357"/>
<dbReference type="VEuPathDB" id="FungiDB:CH63R_09276"/>
<comment type="caution">
    <text evidence="2">The sequence shown here is derived from an EMBL/GenBank/DDBJ whole genome shotgun (WGS) entry which is preliminary data.</text>
</comment>
<proteinExistence type="predicted"/>
<sequence length="130" mass="14251">MSVAAALGDRSRRPDVLDPRYLIRPPTLSTLLVKGLSTKAEWINFKISKSRIRVKEEAARPLDIGNALSNGSGSFQDMSKSPMPLRRQRERADVLSTAPAGEHARKSDAFKSSKSMFLIQAVKPIFAAGI</sequence>
<keyword evidence="3" id="KW-1185">Reference proteome</keyword>
<organism evidence="2 3">
    <name type="scientific">Colletotrichum higginsianum (strain IMI 349063)</name>
    <name type="common">Crucifer anthracnose fungus</name>
    <dbReference type="NCBI Taxonomy" id="759273"/>
    <lineage>
        <taxon>Eukaryota</taxon>
        <taxon>Fungi</taxon>
        <taxon>Dikarya</taxon>
        <taxon>Ascomycota</taxon>
        <taxon>Pezizomycotina</taxon>
        <taxon>Sordariomycetes</taxon>
        <taxon>Hypocreomycetidae</taxon>
        <taxon>Glomerellales</taxon>
        <taxon>Glomerellaceae</taxon>
        <taxon>Colletotrichum</taxon>
        <taxon>Colletotrichum destructivum species complex</taxon>
    </lineage>
</organism>
<protein>
    <submittedName>
        <fullName evidence="2">Uncharacterized protein</fullName>
    </submittedName>
</protein>